<keyword evidence="9 14" id="KW-0133">Cell shape</keyword>
<comment type="catalytic activity">
    <reaction evidence="13 14">
        <text>UDP-N-acetyl-alpha-D-muramate + L-alanine + ATP = UDP-N-acetyl-alpha-D-muramoyl-L-alanine + ADP + phosphate + H(+)</text>
        <dbReference type="Rhea" id="RHEA:23372"/>
        <dbReference type="ChEBI" id="CHEBI:15378"/>
        <dbReference type="ChEBI" id="CHEBI:30616"/>
        <dbReference type="ChEBI" id="CHEBI:43474"/>
        <dbReference type="ChEBI" id="CHEBI:57972"/>
        <dbReference type="ChEBI" id="CHEBI:70757"/>
        <dbReference type="ChEBI" id="CHEBI:83898"/>
        <dbReference type="ChEBI" id="CHEBI:456216"/>
        <dbReference type="EC" id="6.3.2.8"/>
    </reaction>
</comment>
<gene>
    <name evidence="14" type="primary">murC</name>
    <name evidence="18" type="ORF">A2Z10_01865</name>
</gene>
<evidence type="ECO:0000256" key="8">
    <source>
        <dbReference type="ARBA" id="ARBA00022840"/>
    </source>
</evidence>
<evidence type="ECO:0000256" key="3">
    <source>
        <dbReference type="ARBA" id="ARBA00012211"/>
    </source>
</evidence>
<evidence type="ECO:0000259" key="16">
    <source>
        <dbReference type="Pfam" id="PF02875"/>
    </source>
</evidence>
<evidence type="ECO:0000313" key="19">
    <source>
        <dbReference type="Proteomes" id="UP000176639"/>
    </source>
</evidence>
<comment type="function">
    <text evidence="14">Cell wall formation.</text>
</comment>
<dbReference type="GO" id="GO:0008360">
    <property type="term" value="P:regulation of cell shape"/>
    <property type="evidence" value="ECO:0007669"/>
    <property type="project" value="UniProtKB-KW"/>
</dbReference>
<evidence type="ECO:0000259" key="15">
    <source>
        <dbReference type="Pfam" id="PF01225"/>
    </source>
</evidence>
<comment type="similarity">
    <text evidence="14">Belongs to the MurCDEF family.</text>
</comment>
<dbReference type="GO" id="GO:0005737">
    <property type="term" value="C:cytoplasm"/>
    <property type="evidence" value="ECO:0007669"/>
    <property type="project" value="UniProtKB-SubCell"/>
</dbReference>
<dbReference type="PANTHER" id="PTHR43445">
    <property type="entry name" value="UDP-N-ACETYLMURAMATE--L-ALANINE LIGASE-RELATED"/>
    <property type="match status" value="1"/>
</dbReference>
<keyword evidence="6 14" id="KW-0132">Cell division</keyword>
<keyword evidence="5 14" id="KW-0436">Ligase</keyword>
<proteinExistence type="inferred from homology"/>
<dbReference type="GO" id="GO:0009252">
    <property type="term" value="P:peptidoglycan biosynthetic process"/>
    <property type="evidence" value="ECO:0007669"/>
    <property type="project" value="UniProtKB-UniRule"/>
</dbReference>
<dbReference type="AlphaFoldDB" id="A0A1F5AZD1"/>
<feature type="binding site" evidence="14">
    <location>
        <begin position="114"/>
        <end position="120"/>
    </location>
    <ligand>
        <name>ATP</name>
        <dbReference type="ChEBI" id="CHEBI:30616"/>
    </ligand>
</feature>
<evidence type="ECO:0000256" key="4">
    <source>
        <dbReference type="ARBA" id="ARBA00022490"/>
    </source>
</evidence>
<dbReference type="InterPro" id="IPR036615">
    <property type="entry name" value="Mur_ligase_C_dom_sf"/>
</dbReference>
<comment type="subcellular location">
    <subcellularLocation>
        <location evidence="1 14">Cytoplasm</location>
    </subcellularLocation>
</comment>
<evidence type="ECO:0000256" key="7">
    <source>
        <dbReference type="ARBA" id="ARBA00022741"/>
    </source>
</evidence>
<evidence type="ECO:0000256" key="11">
    <source>
        <dbReference type="ARBA" id="ARBA00023306"/>
    </source>
</evidence>
<evidence type="ECO:0000313" key="18">
    <source>
        <dbReference type="EMBL" id="OGD23760.1"/>
    </source>
</evidence>
<feature type="domain" description="Mur ligase central" evidence="17">
    <location>
        <begin position="112"/>
        <end position="247"/>
    </location>
</feature>
<evidence type="ECO:0000256" key="14">
    <source>
        <dbReference type="HAMAP-Rule" id="MF_00046"/>
    </source>
</evidence>
<evidence type="ECO:0000256" key="9">
    <source>
        <dbReference type="ARBA" id="ARBA00022960"/>
    </source>
</evidence>
<dbReference type="Pfam" id="PF01225">
    <property type="entry name" value="Mur_ligase"/>
    <property type="match status" value="1"/>
</dbReference>
<dbReference type="EC" id="6.3.2.8" evidence="3 14"/>
<dbReference type="InterPro" id="IPR000713">
    <property type="entry name" value="Mur_ligase_N"/>
</dbReference>
<dbReference type="Proteomes" id="UP000176639">
    <property type="component" value="Unassembled WGS sequence"/>
</dbReference>
<keyword evidence="4 14" id="KW-0963">Cytoplasm</keyword>
<dbReference type="InterPro" id="IPR013221">
    <property type="entry name" value="Mur_ligase_cen"/>
</dbReference>
<dbReference type="Gene3D" id="3.40.1190.10">
    <property type="entry name" value="Mur-like, catalytic domain"/>
    <property type="match status" value="1"/>
</dbReference>
<dbReference type="GO" id="GO:0008763">
    <property type="term" value="F:UDP-N-acetylmuramate-L-alanine ligase activity"/>
    <property type="evidence" value="ECO:0007669"/>
    <property type="project" value="UniProtKB-UniRule"/>
</dbReference>
<dbReference type="EMBL" id="MEYI01000029">
    <property type="protein sequence ID" value="OGD23760.1"/>
    <property type="molecule type" value="Genomic_DNA"/>
</dbReference>
<keyword evidence="10 14" id="KW-0573">Peptidoglycan synthesis</keyword>
<accession>A0A1F5AZD1</accession>
<organism evidence="18 19">
    <name type="scientific">Candidatus Azambacteria bacterium RBG_16_47_10</name>
    <dbReference type="NCBI Taxonomy" id="1797292"/>
    <lineage>
        <taxon>Bacteria</taxon>
        <taxon>Candidatus Azamiibacteriota</taxon>
    </lineage>
</organism>
<evidence type="ECO:0000256" key="1">
    <source>
        <dbReference type="ARBA" id="ARBA00004496"/>
    </source>
</evidence>
<evidence type="ECO:0000256" key="2">
    <source>
        <dbReference type="ARBA" id="ARBA00004752"/>
    </source>
</evidence>
<dbReference type="InterPro" id="IPR004101">
    <property type="entry name" value="Mur_ligase_C"/>
</dbReference>
<dbReference type="Pfam" id="PF08245">
    <property type="entry name" value="Mur_ligase_M"/>
    <property type="match status" value="1"/>
</dbReference>
<dbReference type="Gene3D" id="3.40.50.720">
    <property type="entry name" value="NAD(P)-binding Rossmann-like Domain"/>
    <property type="match status" value="1"/>
</dbReference>
<feature type="domain" description="Mur ligase N-terminal catalytic" evidence="15">
    <location>
        <begin position="9"/>
        <end position="107"/>
    </location>
</feature>
<comment type="pathway">
    <text evidence="2 14">Cell wall biogenesis; peptidoglycan biosynthesis.</text>
</comment>
<dbReference type="Gene3D" id="3.90.190.20">
    <property type="entry name" value="Mur ligase, C-terminal domain"/>
    <property type="match status" value="1"/>
</dbReference>
<dbReference type="HAMAP" id="MF_00046">
    <property type="entry name" value="MurC"/>
    <property type="match status" value="1"/>
</dbReference>
<evidence type="ECO:0000259" key="17">
    <source>
        <dbReference type="Pfam" id="PF08245"/>
    </source>
</evidence>
<dbReference type="UniPathway" id="UPA00219"/>
<dbReference type="SUPFAM" id="SSF53244">
    <property type="entry name" value="MurD-like peptide ligases, peptide-binding domain"/>
    <property type="match status" value="1"/>
</dbReference>
<name>A0A1F5AZD1_9BACT</name>
<dbReference type="InterPro" id="IPR050061">
    <property type="entry name" value="MurCDEF_pg_biosynth"/>
</dbReference>
<evidence type="ECO:0000256" key="10">
    <source>
        <dbReference type="ARBA" id="ARBA00022984"/>
    </source>
</evidence>
<keyword evidence="12 14" id="KW-0961">Cell wall biogenesis/degradation</keyword>
<dbReference type="GO" id="GO:0071555">
    <property type="term" value="P:cell wall organization"/>
    <property type="evidence" value="ECO:0007669"/>
    <property type="project" value="UniProtKB-KW"/>
</dbReference>
<sequence>MERIKQYKKIHMIGVKGVGMTALAEVLLANGFSVTGSDVHDEFMTDAVLARLGIAVSEFGEEHVHGADAIVRSNAYTEENEEVKEAVERNIPLFSYPEVVAELFNAHRGIAVAGSHGKTTTTAMLAHILKAAEKNVTAIVGSRVIDWGSGAVAGDLSKDDALFVLEADEYKEAFLHYQPHGAIITNIDYDHPDYFANPEDYRKAFEKFVALIPATGFLIMGDNDETLAEVARNAACKVVVVREEDREEFSLHSPGAHYQFDANLAYRAALECGVAPAVARAALESFHGTARRLEYIGERNGAIIIDDYAHHPSELKATLAGIAEKYKGKHICAVFQPHTFSRTRALFDDFAGAFTDAESVVLMHVYASAREKKEGNKNMVDMAVMADKVNEIAGKKKAVYIEDRNDVIDHVRALAKTNTVIVTFGAGDIWQIARALCEKEAEG</sequence>
<dbReference type="SUPFAM" id="SSF53623">
    <property type="entry name" value="MurD-like peptide ligases, catalytic domain"/>
    <property type="match status" value="1"/>
</dbReference>
<feature type="domain" description="Mur ligase C-terminal" evidence="16">
    <location>
        <begin position="291"/>
        <end position="427"/>
    </location>
</feature>
<evidence type="ECO:0000256" key="13">
    <source>
        <dbReference type="ARBA" id="ARBA00047833"/>
    </source>
</evidence>
<evidence type="ECO:0000256" key="5">
    <source>
        <dbReference type="ARBA" id="ARBA00022598"/>
    </source>
</evidence>
<keyword evidence="11 14" id="KW-0131">Cell cycle</keyword>
<dbReference type="GO" id="GO:0051301">
    <property type="term" value="P:cell division"/>
    <property type="evidence" value="ECO:0007669"/>
    <property type="project" value="UniProtKB-KW"/>
</dbReference>
<evidence type="ECO:0000256" key="6">
    <source>
        <dbReference type="ARBA" id="ARBA00022618"/>
    </source>
</evidence>
<protein>
    <recommendedName>
        <fullName evidence="3 14">UDP-N-acetylmuramate--L-alanine ligase</fullName>
        <ecNumber evidence="3 14">6.3.2.8</ecNumber>
    </recommendedName>
    <alternativeName>
        <fullName evidence="14">UDP-N-acetylmuramoyl-L-alanine synthetase</fullName>
    </alternativeName>
</protein>
<dbReference type="InterPro" id="IPR005758">
    <property type="entry name" value="UDP-N-AcMur_Ala_ligase_MurC"/>
</dbReference>
<dbReference type="InterPro" id="IPR036565">
    <property type="entry name" value="Mur-like_cat_sf"/>
</dbReference>
<dbReference type="PANTHER" id="PTHR43445:SF3">
    <property type="entry name" value="UDP-N-ACETYLMURAMATE--L-ALANINE LIGASE"/>
    <property type="match status" value="1"/>
</dbReference>
<evidence type="ECO:0000256" key="12">
    <source>
        <dbReference type="ARBA" id="ARBA00023316"/>
    </source>
</evidence>
<keyword evidence="8 14" id="KW-0067">ATP-binding</keyword>
<reference evidence="18 19" key="1">
    <citation type="journal article" date="2016" name="Nat. Commun.">
        <title>Thousands of microbial genomes shed light on interconnected biogeochemical processes in an aquifer system.</title>
        <authorList>
            <person name="Anantharaman K."/>
            <person name="Brown C.T."/>
            <person name="Hug L.A."/>
            <person name="Sharon I."/>
            <person name="Castelle C.J."/>
            <person name="Probst A.J."/>
            <person name="Thomas B.C."/>
            <person name="Singh A."/>
            <person name="Wilkins M.J."/>
            <person name="Karaoz U."/>
            <person name="Brodie E.L."/>
            <person name="Williams K.H."/>
            <person name="Hubbard S.S."/>
            <person name="Banfield J.F."/>
        </authorList>
    </citation>
    <scope>NUCLEOTIDE SEQUENCE [LARGE SCALE GENOMIC DNA]</scope>
</reference>
<comment type="caution">
    <text evidence="18">The sequence shown here is derived from an EMBL/GenBank/DDBJ whole genome shotgun (WGS) entry which is preliminary data.</text>
</comment>
<keyword evidence="7 14" id="KW-0547">Nucleotide-binding</keyword>
<dbReference type="GO" id="GO:0005524">
    <property type="term" value="F:ATP binding"/>
    <property type="evidence" value="ECO:0007669"/>
    <property type="project" value="UniProtKB-UniRule"/>
</dbReference>
<dbReference type="Pfam" id="PF02875">
    <property type="entry name" value="Mur_ligase_C"/>
    <property type="match status" value="1"/>
</dbReference>
<dbReference type="SUPFAM" id="SSF51984">
    <property type="entry name" value="MurCD N-terminal domain"/>
    <property type="match status" value="1"/>
</dbReference>